<dbReference type="InterPro" id="IPR000884">
    <property type="entry name" value="TSP1_rpt"/>
</dbReference>
<dbReference type="PROSITE" id="PS50092">
    <property type="entry name" value="TSP1"/>
    <property type="match status" value="1"/>
</dbReference>
<dbReference type="SMART" id="SM00209">
    <property type="entry name" value="TSP1"/>
    <property type="match status" value="1"/>
</dbReference>
<dbReference type="Pfam" id="PF00090">
    <property type="entry name" value="TSP_1"/>
    <property type="match status" value="1"/>
</dbReference>
<evidence type="ECO:0000313" key="2">
    <source>
        <dbReference type="Proteomes" id="UP000277204"/>
    </source>
</evidence>
<dbReference type="STRING" id="48269.A0A183LW79"/>
<dbReference type="Proteomes" id="UP000277204">
    <property type="component" value="Unassembled WGS sequence"/>
</dbReference>
<dbReference type="AlphaFoldDB" id="A0A183LW79"/>
<dbReference type="Gene3D" id="2.20.100.10">
    <property type="entry name" value="Thrombospondin type-1 (TSP1) repeat"/>
    <property type="match status" value="1"/>
</dbReference>
<evidence type="ECO:0000313" key="1">
    <source>
        <dbReference type="EMBL" id="VDO79425.1"/>
    </source>
</evidence>
<name>A0A183LW79_9TREM</name>
<sequence length="111" mass="13028">ISLRITNTFQTDFLCIFRQCVYRDNTTNDLDQLNLTNNINKTSLLNNTYDKWIQMPQECRYTQWTDWSSCSTTCGQGIQTRVRERISSKSDNCQKISPELKQQMNCLLKAC</sequence>
<accession>A0A183LW79</accession>
<organism evidence="1 2">
    <name type="scientific">Schistosoma margrebowiei</name>
    <dbReference type="NCBI Taxonomy" id="48269"/>
    <lineage>
        <taxon>Eukaryota</taxon>
        <taxon>Metazoa</taxon>
        <taxon>Spiralia</taxon>
        <taxon>Lophotrochozoa</taxon>
        <taxon>Platyhelminthes</taxon>
        <taxon>Trematoda</taxon>
        <taxon>Digenea</taxon>
        <taxon>Strigeidida</taxon>
        <taxon>Schistosomatoidea</taxon>
        <taxon>Schistosomatidae</taxon>
        <taxon>Schistosoma</taxon>
    </lineage>
</organism>
<feature type="non-terminal residue" evidence="1">
    <location>
        <position position="1"/>
    </location>
</feature>
<dbReference type="SUPFAM" id="SSF82895">
    <property type="entry name" value="TSP-1 type 1 repeat"/>
    <property type="match status" value="1"/>
</dbReference>
<reference evidence="1 2" key="1">
    <citation type="submission" date="2018-11" db="EMBL/GenBank/DDBJ databases">
        <authorList>
            <consortium name="Pathogen Informatics"/>
        </authorList>
    </citation>
    <scope>NUCLEOTIDE SEQUENCE [LARGE SCALE GENOMIC DNA]</scope>
    <source>
        <strain evidence="1 2">Zambia</strain>
    </source>
</reference>
<dbReference type="EMBL" id="UZAI01003391">
    <property type="protein sequence ID" value="VDO79425.1"/>
    <property type="molecule type" value="Genomic_DNA"/>
</dbReference>
<protein>
    <submittedName>
        <fullName evidence="1">Uncharacterized protein</fullName>
    </submittedName>
</protein>
<dbReference type="InterPro" id="IPR036383">
    <property type="entry name" value="TSP1_rpt_sf"/>
</dbReference>
<keyword evidence="2" id="KW-1185">Reference proteome</keyword>
<proteinExistence type="predicted"/>
<gene>
    <name evidence="1" type="ORF">SMRZ_LOCUS8054</name>
</gene>